<evidence type="ECO:0000313" key="2">
    <source>
        <dbReference type="Proteomes" id="UP001165064"/>
    </source>
</evidence>
<proteinExistence type="predicted"/>
<name>A0ACB5TAU2_AMBMO</name>
<reference evidence="1" key="1">
    <citation type="submission" date="2023-04" db="EMBL/GenBank/DDBJ databases">
        <title>Ambrosiozyma monospora NBRC 10751.</title>
        <authorList>
            <person name="Ichikawa N."/>
            <person name="Sato H."/>
            <person name="Tonouchi N."/>
        </authorList>
    </citation>
    <scope>NUCLEOTIDE SEQUENCE</scope>
    <source>
        <strain evidence="1">NBRC 10751</strain>
    </source>
</reference>
<protein>
    <submittedName>
        <fullName evidence="1">Unnamed protein product</fullName>
    </submittedName>
</protein>
<gene>
    <name evidence="1" type="ORF">Amon02_000710000</name>
</gene>
<dbReference type="EMBL" id="BSXS01005769">
    <property type="protein sequence ID" value="GME84792.1"/>
    <property type="molecule type" value="Genomic_DNA"/>
</dbReference>
<comment type="caution">
    <text evidence="1">The sequence shown here is derived from an EMBL/GenBank/DDBJ whole genome shotgun (WGS) entry which is preliminary data.</text>
</comment>
<dbReference type="Proteomes" id="UP001165064">
    <property type="component" value="Unassembled WGS sequence"/>
</dbReference>
<sequence>MCTFIELIHQKYPHCSIIVTNEVADELLYDQNDLLSKSDKNGVKHVIFTGSHKEIISRTDLIVSLGGDGTILRGVSMFSNTSVPPVLSFSLGTLGFLLPFNFKDHETAFREVYEGRASMLKRERLECHVVKKTKPSQKEIDSDTIYKSIATSKDAIHAMNDIVMHRGSLPSLINLDVYINGHFLTRTTADGLLFATPTGSTAYSLSAGGSIVHPIVPGILLTPICPRSLSFRPLILPSTSHIVVKVRAKGGLESANTNAKLSIDGMPQLKLFPGDEIHVISESGSILDPKWDLPESVKTAQKKTSAEKNDGCDSHSERDDTGIWCVARSKGDWVNGINSLLGFNSGFKSIVVDEDIQDGNKSSLSHGPEHDYDH</sequence>
<organism evidence="1 2">
    <name type="scientific">Ambrosiozyma monospora</name>
    <name type="common">Yeast</name>
    <name type="synonym">Endomycopsis monosporus</name>
    <dbReference type="NCBI Taxonomy" id="43982"/>
    <lineage>
        <taxon>Eukaryota</taxon>
        <taxon>Fungi</taxon>
        <taxon>Dikarya</taxon>
        <taxon>Ascomycota</taxon>
        <taxon>Saccharomycotina</taxon>
        <taxon>Pichiomycetes</taxon>
        <taxon>Pichiales</taxon>
        <taxon>Pichiaceae</taxon>
        <taxon>Ambrosiozyma</taxon>
    </lineage>
</organism>
<evidence type="ECO:0000313" key="1">
    <source>
        <dbReference type="EMBL" id="GME84792.1"/>
    </source>
</evidence>
<accession>A0ACB5TAU2</accession>
<keyword evidence="2" id="KW-1185">Reference proteome</keyword>